<reference evidence="2" key="1">
    <citation type="submission" date="2016-10" db="EMBL/GenBank/DDBJ databases">
        <authorList>
            <person name="Varghese N."/>
            <person name="Submissions S."/>
        </authorList>
    </citation>
    <scope>NUCLEOTIDE SEQUENCE [LARGE SCALE GENOMIC DNA]</scope>
    <source>
        <strain evidence="2">Gh-48</strain>
    </source>
</reference>
<dbReference type="AlphaFoldDB" id="A0A1H8D7E7"/>
<protein>
    <submittedName>
        <fullName evidence="1">Uncharacterized protein</fullName>
    </submittedName>
</protein>
<dbReference type="Proteomes" id="UP000198942">
    <property type="component" value="Unassembled WGS sequence"/>
</dbReference>
<organism evidence="1 2">
    <name type="scientific">Mucilaginibacter gossypiicola</name>
    <dbReference type="NCBI Taxonomy" id="551995"/>
    <lineage>
        <taxon>Bacteria</taxon>
        <taxon>Pseudomonadati</taxon>
        <taxon>Bacteroidota</taxon>
        <taxon>Sphingobacteriia</taxon>
        <taxon>Sphingobacteriales</taxon>
        <taxon>Sphingobacteriaceae</taxon>
        <taxon>Mucilaginibacter</taxon>
    </lineage>
</organism>
<proteinExistence type="predicted"/>
<accession>A0A1H8D7E7</accession>
<name>A0A1H8D7E7_9SPHI</name>
<gene>
    <name evidence="1" type="ORF">SAMN05192574_102241</name>
</gene>
<dbReference type="STRING" id="551995.SAMN05192574_102241"/>
<keyword evidence="2" id="KW-1185">Reference proteome</keyword>
<evidence type="ECO:0000313" key="1">
    <source>
        <dbReference type="EMBL" id="SEN03243.1"/>
    </source>
</evidence>
<evidence type="ECO:0000313" key="2">
    <source>
        <dbReference type="Proteomes" id="UP000198942"/>
    </source>
</evidence>
<sequence length="51" mass="6086">MKIIKFTSRQHRSQKRTMVDKLIDRYKKAGHELKLQFLRNNPAYRPPGMSA</sequence>
<dbReference type="EMBL" id="FOCL01000002">
    <property type="protein sequence ID" value="SEN03243.1"/>
    <property type="molecule type" value="Genomic_DNA"/>
</dbReference>